<evidence type="ECO:0000256" key="1">
    <source>
        <dbReference type="SAM" id="Phobius"/>
    </source>
</evidence>
<accession>A0ABR2ID65</accession>
<reference evidence="2 3" key="1">
    <citation type="submission" date="2024-04" db="EMBL/GenBank/DDBJ databases">
        <title>Tritrichomonas musculus Genome.</title>
        <authorList>
            <person name="Alves-Ferreira E."/>
            <person name="Grigg M."/>
            <person name="Lorenzi H."/>
            <person name="Galac M."/>
        </authorList>
    </citation>
    <scope>NUCLEOTIDE SEQUENCE [LARGE SCALE GENOMIC DNA]</scope>
    <source>
        <strain evidence="2 3">EAF2021</strain>
    </source>
</reference>
<comment type="caution">
    <text evidence="2">The sequence shown here is derived from an EMBL/GenBank/DDBJ whole genome shotgun (WGS) entry which is preliminary data.</text>
</comment>
<keyword evidence="1" id="KW-0812">Transmembrane</keyword>
<evidence type="ECO:0000313" key="3">
    <source>
        <dbReference type="Proteomes" id="UP001470230"/>
    </source>
</evidence>
<keyword evidence="1" id="KW-1133">Transmembrane helix</keyword>
<sequence>MKSISNEIHYFNSPNKNFRDILNNPNSSLEDILSLNDFISYWIRCDPSLYNFIIDHCDELIEIGFQIKQESHFSIRCLQIISTNNIIFRRRLFSETNILHFTYDYLFHISTYPIYSQKNYFYVLPNIMIDPQNKLNPKFDKVYFTELFRHVENEYIYSFCLKLICSSPSSIIKVLKHIDPSKIIVSNLLSIDVAEQNNDTTRVFLRRNQSLFKRLIGSKIEGNASIHLYNQIDEIVKNAIQNRNSSTLSFLCYVDEYSSNKFYFSKWKSIHYKIVPYLTSFCEIVLKSNLCTFTPLFESCVMLSIRIISTNKSATDQFKNLFKKLSSLFFELKSNSFLHNCFIQSFDLLLSLKEINSQFLDELNLFNQIIQCYQDREKDCASSYWGHLRLISEAITHFVADSKTVDTEKWNKIVVNKNQDSEKIITKNYGGHIPFNTNTVSQPGLSSILLIGGATVGIALICFAAIFIANEF</sequence>
<feature type="transmembrane region" description="Helical" evidence="1">
    <location>
        <begin position="448"/>
        <end position="469"/>
    </location>
</feature>
<dbReference type="EMBL" id="JAPFFF010000018">
    <property type="protein sequence ID" value="KAK8860510.1"/>
    <property type="molecule type" value="Genomic_DNA"/>
</dbReference>
<gene>
    <name evidence="2" type="ORF">M9Y10_012175</name>
</gene>
<keyword evidence="3" id="KW-1185">Reference proteome</keyword>
<organism evidence="2 3">
    <name type="scientific">Tritrichomonas musculus</name>
    <dbReference type="NCBI Taxonomy" id="1915356"/>
    <lineage>
        <taxon>Eukaryota</taxon>
        <taxon>Metamonada</taxon>
        <taxon>Parabasalia</taxon>
        <taxon>Tritrichomonadida</taxon>
        <taxon>Tritrichomonadidae</taxon>
        <taxon>Tritrichomonas</taxon>
    </lineage>
</organism>
<keyword evidence="1" id="KW-0472">Membrane</keyword>
<dbReference type="Proteomes" id="UP001470230">
    <property type="component" value="Unassembled WGS sequence"/>
</dbReference>
<protein>
    <submittedName>
        <fullName evidence="2">Uncharacterized protein</fullName>
    </submittedName>
</protein>
<evidence type="ECO:0000313" key="2">
    <source>
        <dbReference type="EMBL" id="KAK8860510.1"/>
    </source>
</evidence>
<proteinExistence type="predicted"/>
<name>A0ABR2ID65_9EUKA</name>